<keyword evidence="2" id="KW-1185">Reference proteome</keyword>
<gene>
    <name evidence="1" type="ORF">SAMN05444281_0382</name>
</gene>
<dbReference type="AlphaFoldDB" id="A0A1M5SLS4"/>
<reference evidence="2" key="1">
    <citation type="submission" date="2016-11" db="EMBL/GenBank/DDBJ databases">
        <authorList>
            <person name="Varghese N."/>
            <person name="Submissions S."/>
        </authorList>
    </citation>
    <scope>NUCLEOTIDE SEQUENCE [LARGE SCALE GENOMIC DNA]</scope>
    <source>
        <strain evidence="2">DSM 100572</strain>
    </source>
</reference>
<sequence length="333" mass="36975">MKSLFKYLITLIFLFLGISSPINAQKSIQELAELKDKKWDKLVKSHKSGLNNVYAVEGLISIDLLDKANLPNPKTAGVITFQLWDESVTKSSKAGNYTYYEKNFLTPSGSNVISNKLIETILPEIKNNFKQANINLMEPKEFASSEDKQKIYNEGGERVELSGLLKAFSGGLLARLQGKRDGQGTLSADGYAFYPITASIIATDFKAPSTIGLITEELELDASLIISVKVSIEKGGKSLMFRGMELALIGPINDNKSINYSGRIGAKTMNKYRDGVLYSVAYFGVDDIQIAKINKKSGEIKEWYLDGFEKMSGRLTTDLLYGLEKFKNLDKKK</sequence>
<dbReference type="EMBL" id="FQXQ01000001">
    <property type="protein sequence ID" value="SHH39445.1"/>
    <property type="molecule type" value="Genomic_DNA"/>
</dbReference>
<proteinExistence type="predicted"/>
<dbReference type="RefSeq" id="WP_073117986.1">
    <property type="nucleotide sequence ID" value="NZ_BMEN01000001.1"/>
</dbReference>
<name>A0A1M5SLS4_9FLAO</name>
<dbReference type="OrthoDB" id="825079at2"/>
<evidence type="ECO:0000313" key="1">
    <source>
        <dbReference type="EMBL" id="SHH39445.1"/>
    </source>
</evidence>
<organism evidence="1 2">
    <name type="scientific">Wenyingzhuangia marina</name>
    <dbReference type="NCBI Taxonomy" id="1195760"/>
    <lineage>
        <taxon>Bacteria</taxon>
        <taxon>Pseudomonadati</taxon>
        <taxon>Bacteroidota</taxon>
        <taxon>Flavobacteriia</taxon>
        <taxon>Flavobacteriales</taxon>
        <taxon>Flavobacteriaceae</taxon>
        <taxon>Wenyingzhuangia</taxon>
    </lineage>
</organism>
<dbReference type="Proteomes" id="UP000184109">
    <property type="component" value="Unassembled WGS sequence"/>
</dbReference>
<protein>
    <submittedName>
        <fullName evidence="1">Uncharacterized protein</fullName>
    </submittedName>
</protein>
<accession>A0A1M5SLS4</accession>
<evidence type="ECO:0000313" key="2">
    <source>
        <dbReference type="Proteomes" id="UP000184109"/>
    </source>
</evidence>